<keyword evidence="2" id="KW-1185">Reference proteome</keyword>
<sequence length="219" mass="24352">MSSFFSVDLALIFHNFLVAQLTQLCNCPASTRARIAIKRHSFEKMRSIVIWMGFLLIFVVLCGSFADARKPRRPSSIHFYMRDTLQNKTKSLNTAYMVAAPNSNLTGLKFGAVIVFDDPLTEGPDLTSKRVGRGQGTYMYDNMYTGFSALLGFSAIIDTPHYNGTINFFGADRLTLPTREISVVGGTGDFELARGIATITTNSIDGDTFIIHCNVRLYY</sequence>
<comment type="caution">
    <text evidence="1">The sequence shown here is derived from an EMBL/GenBank/DDBJ whole genome shotgun (WGS) entry which is preliminary data.</text>
</comment>
<name>A0ACC2AQL2_DIPCM</name>
<protein>
    <submittedName>
        <fullName evidence="1">Uncharacterized protein</fullName>
    </submittedName>
</protein>
<evidence type="ECO:0000313" key="2">
    <source>
        <dbReference type="Proteomes" id="UP001162992"/>
    </source>
</evidence>
<dbReference type="EMBL" id="CM055111">
    <property type="protein sequence ID" value="KAJ7519740.1"/>
    <property type="molecule type" value="Genomic_DNA"/>
</dbReference>
<organism evidence="1 2">
    <name type="scientific">Diphasiastrum complanatum</name>
    <name type="common">Issler's clubmoss</name>
    <name type="synonym">Lycopodium complanatum</name>
    <dbReference type="NCBI Taxonomy" id="34168"/>
    <lineage>
        <taxon>Eukaryota</taxon>
        <taxon>Viridiplantae</taxon>
        <taxon>Streptophyta</taxon>
        <taxon>Embryophyta</taxon>
        <taxon>Tracheophyta</taxon>
        <taxon>Lycopodiopsida</taxon>
        <taxon>Lycopodiales</taxon>
        <taxon>Lycopodiaceae</taxon>
        <taxon>Lycopodioideae</taxon>
        <taxon>Diphasiastrum</taxon>
    </lineage>
</organism>
<dbReference type="Proteomes" id="UP001162992">
    <property type="component" value="Chromosome 20"/>
</dbReference>
<evidence type="ECO:0000313" key="1">
    <source>
        <dbReference type="EMBL" id="KAJ7519740.1"/>
    </source>
</evidence>
<reference evidence="2" key="1">
    <citation type="journal article" date="2024" name="Proc. Natl. Acad. Sci. U.S.A.">
        <title>Extraordinary preservation of gene collinearity over three hundred million years revealed in homosporous lycophytes.</title>
        <authorList>
            <person name="Li C."/>
            <person name="Wickell D."/>
            <person name="Kuo L.Y."/>
            <person name="Chen X."/>
            <person name="Nie B."/>
            <person name="Liao X."/>
            <person name="Peng D."/>
            <person name="Ji J."/>
            <person name="Jenkins J."/>
            <person name="Williams M."/>
            <person name="Shu S."/>
            <person name="Plott C."/>
            <person name="Barry K."/>
            <person name="Rajasekar S."/>
            <person name="Grimwood J."/>
            <person name="Han X."/>
            <person name="Sun S."/>
            <person name="Hou Z."/>
            <person name="He W."/>
            <person name="Dai G."/>
            <person name="Sun C."/>
            <person name="Schmutz J."/>
            <person name="Leebens-Mack J.H."/>
            <person name="Li F.W."/>
            <person name="Wang L."/>
        </authorList>
    </citation>
    <scope>NUCLEOTIDE SEQUENCE [LARGE SCALE GENOMIC DNA]</scope>
    <source>
        <strain evidence="2">cv. PW_Plant_1</strain>
    </source>
</reference>
<accession>A0ACC2AQL2</accession>
<proteinExistence type="predicted"/>
<gene>
    <name evidence="1" type="ORF">O6H91_20G054200</name>
</gene>